<dbReference type="EMBL" id="CABPRJ010001925">
    <property type="protein sequence ID" value="VVC41717.1"/>
    <property type="molecule type" value="Genomic_DNA"/>
</dbReference>
<accession>A0A5E4NJF8</accession>
<sequence length="285" mass="33275">MSFYFKNRVATQRNIENQWLYECLPPVSLAVPALNLLCYNMYSEVVAVGIIENGYNTNLLPTIGQCGYDRQLDNKLTQLVPNGMISFKDRTAMDDFRLKAEKRDMHMTINAMFNLRKKLMSWETKMVLCGILDPSLVNRHVLDHPVVIQRKALGELIVQNQKKTYKKIKKGKRKLTILEKIEKEYCKETMTDANKLGISFNKIPFGTSIICDYHEHGKNLKKKIYQHNKDVGLHMPRSNRNVPRFRDVDVEDWKKMPLNTLEDHRKWHAVGLKIIAGQYNGRYIM</sequence>
<keyword evidence="2" id="KW-1185">Reference proteome</keyword>
<dbReference type="AlphaFoldDB" id="A0A5E4NJF8"/>
<evidence type="ECO:0000313" key="2">
    <source>
        <dbReference type="Proteomes" id="UP000325440"/>
    </source>
</evidence>
<proteinExistence type="predicted"/>
<dbReference type="OrthoDB" id="6584105at2759"/>
<dbReference type="Proteomes" id="UP000325440">
    <property type="component" value="Unassembled WGS sequence"/>
</dbReference>
<name>A0A5E4NJF8_9HEMI</name>
<organism evidence="1 2">
    <name type="scientific">Cinara cedri</name>
    <dbReference type="NCBI Taxonomy" id="506608"/>
    <lineage>
        <taxon>Eukaryota</taxon>
        <taxon>Metazoa</taxon>
        <taxon>Ecdysozoa</taxon>
        <taxon>Arthropoda</taxon>
        <taxon>Hexapoda</taxon>
        <taxon>Insecta</taxon>
        <taxon>Pterygota</taxon>
        <taxon>Neoptera</taxon>
        <taxon>Paraneoptera</taxon>
        <taxon>Hemiptera</taxon>
        <taxon>Sternorrhyncha</taxon>
        <taxon>Aphidomorpha</taxon>
        <taxon>Aphidoidea</taxon>
        <taxon>Aphididae</taxon>
        <taxon>Lachninae</taxon>
        <taxon>Cinara</taxon>
    </lineage>
</organism>
<evidence type="ECO:0000313" key="1">
    <source>
        <dbReference type="EMBL" id="VVC41717.1"/>
    </source>
</evidence>
<reference evidence="1 2" key="1">
    <citation type="submission" date="2019-08" db="EMBL/GenBank/DDBJ databases">
        <authorList>
            <person name="Alioto T."/>
            <person name="Alioto T."/>
            <person name="Gomez Garrido J."/>
        </authorList>
    </citation>
    <scope>NUCLEOTIDE SEQUENCE [LARGE SCALE GENOMIC DNA]</scope>
</reference>
<protein>
    <submittedName>
        <fullName evidence="1">Uncharacterized protein</fullName>
    </submittedName>
</protein>
<gene>
    <name evidence="1" type="ORF">CINCED_3A006457</name>
</gene>